<name>A0ABW0SGW0_9RHOB</name>
<accession>A0ABW0SGW0</accession>
<dbReference type="Proteomes" id="UP001596056">
    <property type="component" value="Unassembled WGS sequence"/>
</dbReference>
<sequence>MIELAFVVCLSADPATCETRALQFSDVSLTNCTMAAQPQLAQWVMEHPGWRVQRWTCQPVGTSREI</sequence>
<keyword evidence="2" id="KW-1185">Reference proteome</keyword>
<evidence type="ECO:0000313" key="1">
    <source>
        <dbReference type="EMBL" id="MFC5568062.1"/>
    </source>
</evidence>
<evidence type="ECO:0000313" key="2">
    <source>
        <dbReference type="Proteomes" id="UP001596056"/>
    </source>
</evidence>
<proteinExistence type="predicted"/>
<dbReference type="RefSeq" id="WP_209842992.1">
    <property type="nucleotide sequence ID" value="NZ_JAGGJP010000021.1"/>
</dbReference>
<comment type="caution">
    <text evidence="1">The sequence shown here is derived from an EMBL/GenBank/DDBJ whole genome shotgun (WGS) entry which is preliminary data.</text>
</comment>
<dbReference type="EMBL" id="JBHSNA010000025">
    <property type="protein sequence ID" value="MFC5568062.1"/>
    <property type="molecule type" value="Genomic_DNA"/>
</dbReference>
<reference evidence="2" key="1">
    <citation type="journal article" date="2019" name="Int. J. Syst. Evol. Microbiol.">
        <title>The Global Catalogue of Microorganisms (GCM) 10K type strain sequencing project: providing services to taxonomists for standard genome sequencing and annotation.</title>
        <authorList>
            <consortium name="The Broad Institute Genomics Platform"/>
            <consortium name="The Broad Institute Genome Sequencing Center for Infectious Disease"/>
            <person name="Wu L."/>
            <person name="Ma J."/>
        </authorList>
    </citation>
    <scope>NUCLEOTIDE SEQUENCE [LARGE SCALE GENOMIC DNA]</scope>
    <source>
        <strain evidence="2">KACC 11588</strain>
    </source>
</reference>
<organism evidence="1 2">
    <name type="scientific">Rubellimicrobium aerolatum</name>
    <dbReference type="NCBI Taxonomy" id="490979"/>
    <lineage>
        <taxon>Bacteria</taxon>
        <taxon>Pseudomonadati</taxon>
        <taxon>Pseudomonadota</taxon>
        <taxon>Alphaproteobacteria</taxon>
        <taxon>Rhodobacterales</taxon>
        <taxon>Roseobacteraceae</taxon>
        <taxon>Rubellimicrobium</taxon>
    </lineage>
</organism>
<gene>
    <name evidence="1" type="ORF">ACFPOC_16755</name>
</gene>
<protein>
    <submittedName>
        <fullName evidence="1">Uncharacterized protein</fullName>
    </submittedName>
</protein>